<organism evidence="1 2">
    <name type="scientific">Vaccinium darrowii</name>
    <dbReference type="NCBI Taxonomy" id="229202"/>
    <lineage>
        <taxon>Eukaryota</taxon>
        <taxon>Viridiplantae</taxon>
        <taxon>Streptophyta</taxon>
        <taxon>Embryophyta</taxon>
        <taxon>Tracheophyta</taxon>
        <taxon>Spermatophyta</taxon>
        <taxon>Magnoliopsida</taxon>
        <taxon>eudicotyledons</taxon>
        <taxon>Gunneridae</taxon>
        <taxon>Pentapetalae</taxon>
        <taxon>asterids</taxon>
        <taxon>Ericales</taxon>
        <taxon>Ericaceae</taxon>
        <taxon>Vaccinioideae</taxon>
        <taxon>Vaccinieae</taxon>
        <taxon>Vaccinium</taxon>
    </lineage>
</organism>
<dbReference type="EMBL" id="CM037162">
    <property type="protein sequence ID" value="KAH7862937.1"/>
    <property type="molecule type" value="Genomic_DNA"/>
</dbReference>
<evidence type="ECO:0000313" key="2">
    <source>
        <dbReference type="Proteomes" id="UP000828048"/>
    </source>
</evidence>
<keyword evidence="2" id="KW-1185">Reference proteome</keyword>
<protein>
    <submittedName>
        <fullName evidence="1">Uncharacterized protein</fullName>
    </submittedName>
</protein>
<dbReference type="Proteomes" id="UP000828048">
    <property type="component" value="Chromosome 12"/>
</dbReference>
<evidence type="ECO:0000313" key="1">
    <source>
        <dbReference type="EMBL" id="KAH7862937.1"/>
    </source>
</evidence>
<accession>A0ACB7ZBX1</accession>
<comment type="caution">
    <text evidence="1">The sequence shown here is derived from an EMBL/GenBank/DDBJ whole genome shotgun (WGS) entry which is preliminary data.</text>
</comment>
<reference evidence="1 2" key="1">
    <citation type="journal article" date="2021" name="Hortic Res">
        <title>High-quality reference genome and annotation aids understanding of berry development for evergreen blueberry (Vaccinium darrowii).</title>
        <authorList>
            <person name="Yu J."/>
            <person name="Hulse-Kemp A.M."/>
            <person name="Babiker E."/>
            <person name="Staton M."/>
        </authorList>
    </citation>
    <scope>NUCLEOTIDE SEQUENCE [LARGE SCALE GENOMIC DNA]</scope>
    <source>
        <strain evidence="2">cv. NJ 8807/NJ 8810</strain>
        <tissue evidence="1">Young leaf</tissue>
    </source>
</reference>
<sequence>MSTVENAIPDLESGRIGSRRQRRRRRRRRPSVAGSTTTEGSLCFSDDSDKDQSWVGSTESRFTEIGSDSESGDLESGEAEVKVHLGTEEEEKKKKKKKKRECRICHMKLVGGGGGGRSAGRDLESGGGGGGLEGIELGCSCKGDLGAAHKQCAETWFKIRGNTTCEICGATALNVVGEQTSEANSATANASIAPAAPTAVAENQNFWHGRRVMNTLLACMVFAFVISWLFHFNVLS</sequence>
<proteinExistence type="predicted"/>
<name>A0ACB7ZBX1_9ERIC</name>
<gene>
    <name evidence="1" type="ORF">Vadar_011316</name>
</gene>